<organism evidence="2 3">
    <name type="scientific">Elysia crispata</name>
    <name type="common">lettuce slug</name>
    <dbReference type="NCBI Taxonomy" id="231223"/>
    <lineage>
        <taxon>Eukaryota</taxon>
        <taxon>Metazoa</taxon>
        <taxon>Spiralia</taxon>
        <taxon>Lophotrochozoa</taxon>
        <taxon>Mollusca</taxon>
        <taxon>Gastropoda</taxon>
        <taxon>Heterobranchia</taxon>
        <taxon>Euthyneura</taxon>
        <taxon>Panpulmonata</taxon>
        <taxon>Sacoglossa</taxon>
        <taxon>Placobranchoidea</taxon>
        <taxon>Plakobranchidae</taxon>
        <taxon>Elysia</taxon>
    </lineage>
</organism>
<sequence>MTWRLRGKRVGMERIYRGGLTTKEKEKEGSKDTDTPDPVSDTRQMTGSTPASQCLDQLLPEPVQFRNVRILSSELLDSCTDLDASDVTQYQTSGWVLTLGKPSLDVINGFFPDPLVTNNGLVTSFRDLRGVIDVAISGGHHQRYLVAKSPVRRFETAKRMRANSCNSETCEDSRLRDNITCNYLTTKHLPSTCLPDMLLLLIETVHPG</sequence>
<dbReference type="Proteomes" id="UP001283361">
    <property type="component" value="Unassembled WGS sequence"/>
</dbReference>
<feature type="compositionally biased region" description="Polar residues" evidence="1">
    <location>
        <begin position="41"/>
        <end position="53"/>
    </location>
</feature>
<keyword evidence="3" id="KW-1185">Reference proteome</keyword>
<feature type="compositionally biased region" description="Basic and acidic residues" evidence="1">
    <location>
        <begin position="17"/>
        <end position="34"/>
    </location>
</feature>
<accession>A0AAE1EBP6</accession>
<comment type="caution">
    <text evidence="2">The sequence shown here is derived from an EMBL/GenBank/DDBJ whole genome shotgun (WGS) entry which is preliminary data.</text>
</comment>
<gene>
    <name evidence="2" type="ORF">RRG08_029367</name>
</gene>
<evidence type="ECO:0000256" key="1">
    <source>
        <dbReference type="SAM" id="MobiDB-lite"/>
    </source>
</evidence>
<reference evidence="2" key="1">
    <citation type="journal article" date="2023" name="G3 (Bethesda)">
        <title>A reference genome for the long-term kleptoplast-retaining sea slug Elysia crispata morphotype clarki.</title>
        <authorList>
            <person name="Eastman K.E."/>
            <person name="Pendleton A.L."/>
            <person name="Shaikh M.A."/>
            <person name="Suttiyut T."/>
            <person name="Ogas R."/>
            <person name="Tomko P."/>
            <person name="Gavelis G."/>
            <person name="Widhalm J.R."/>
            <person name="Wisecaver J.H."/>
        </authorList>
    </citation>
    <scope>NUCLEOTIDE SEQUENCE</scope>
    <source>
        <strain evidence="2">ECLA1</strain>
    </source>
</reference>
<feature type="region of interest" description="Disordered" evidence="1">
    <location>
        <begin position="17"/>
        <end position="53"/>
    </location>
</feature>
<evidence type="ECO:0000313" key="3">
    <source>
        <dbReference type="Proteomes" id="UP001283361"/>
    </source>
</evidence>
<evidence type="ECO:0000313" key="2">
    <source>
        <dbReference type="EMBL" id="KAK3801107.1"/>
    </source>
</evidence>
<dbReference type="AlphaFoldDB" id="A0AAE1EBP6"/>
<proteinExistence type="predicted"/>
<name>A0AAE1EBP6_9GAST</name>
<dbReference type="EMBL" id="JAWDGP010000365">
    <property type="protein sequence ID" value="KAK3801107.1"/>
    <property type="molecule type" value="Genomic_DNA"/>
</dbReference>
<protein>
    <submittedName>
        <fullName evidence="2">Uncharacterized protein</fullName>
    </submittedName>
</protein>